<dbReference type="Gene3D" id="3.30.750.24">
    <property type="entry name" value="STAS domain"/>
    <property type="match status" value="1"/>
</dbReference>
<organism evidence="2 3">
    <name type="scientific">Acrobeloides nanus</name>
    <dbReference type="NCBI Taxonomy" id="290746"/>
    <lineage>
        <taxon>Eukaryota</taxon>
        <taxon>Metazoa</taxon>
        <taxon>Ecdysozoa</taxon>
        <taxon>Nematoda</taxon>
        <taxon>Chromadorea</taxon>
        <taxon>Rhabditida</taxon>
        <taxon>Tylenchina</taxon>
        <taxon>Cephalobomorpha</taxon>
        <taxon>Cephaloboidea</taxon>
        <taxon>Cephalobidae</taxon>
        <taxon>Acrobeloides</taxon>
    </lineage>
</organism>
<keyword evidence="2" id="KW-1185">Reference proteome</keyword>
<protein>
    <submittedName>
        <fullName evidence="3">STAS domain-containing protein</fullName>
    </submittedName>
</protein>
<reference evidence="3" key="1">
    <citation type="submission" date="2022-11" db="UniProtKB">
        <authorList>
            <consortium name="WormBaseParasite"/>
        </authorList>
    </citation>
    <scope>IDENTIFICATION</scope>
</reference>
<dbReference type="CDD" id="cd07042">
    <property type="entry name" value="STAS_SulP_like_sulfate_transporter"/>
    <property type="match status" value="1"/>
</dbReference>
<dbReference type="AlphaFoldDB" id="A0A914EF41"/>
<evidence type="ECO:0000313" key="3">
    <source>
        <dbReference type="WBParaSite" id="ACRNAN_scaffold7629.g24112.t1"/>
    </source>
</evidence>
<proteinExistence type="predicted"/>
<dbReference type="InterPro" id="IPR036513">
    <property type="entry name" value="STAS_dom_sf"/>
</dbReference>
<dbReference type="Pfam" id="PF01740">
    <property type="entry name" value="STAS"/>
    <property type="match status" value="1"/>
</dbReference>
<name>A0A914EF41_9BILA</name>
<dbReference type="InterPro" id="IPR002645">
    <property type="entry name" value="STAS_dom"/>
</dbReference>
<dbReference type="WBParaSite" id="ACRNAN_scaffold7629.g24112.t1">
    <property type="protein sequence ID" value="ACRNAN_scaffold7629.g24112.t1"/>
    <property type="gene ID" value="ACRNAN_scaffold7629.g24112"/>
</dbReference>
<evidence type="ECO:0000313" key="2">
    <source>
        <dbReference type="Proteomes" id="UP000887540"/>
    </source>
</evidence>
<dbReference type="SUPFAM" id="SSF52091">
    <property type="entry name" value="SpoIIaa-like"/>
    <property type="match status" value="1"/>
</dbReference>
<dbReference type="PROSITE" id="PS50801">
    <property type="entry name" value="STAS"/>
    <property type="match status" value="1"/>
</dbReference>
<dbReference type="Proteomes" id="UP000887540">
    <property type="component" value="Unplaced"/>
</dbReference>
<feature type="domain" description="STAS" evidence="1">
    <location>
        <begin position="1"/>
        <end position="84"/>
    </location>
</feature>
<evidence type="ECO:0000259" key="1">
    <source>
        <dbReference type="PROSITE" id="PS50801"/>
    </source>
</evidence>
<accession>A0A914EF41</accession>
<sequence length="98" mass="10810">MKLISDANSACSKPKYLILDASAITFCDKTGALTIAELAEELLQENVTMLIASSSSQLREICENCNVIPSSLFYPTVYDAVLSVTQKQPLNFTEIRYL</sequence>